<dbReference type="Proteomes" id="UP000308600">
    <property type="component" value="Unassembled WGS sequence"/>
</dbReference>
<protein>
    <submittedName>
        <fullName evidence="1">Uncharacterized protein</fullName>
    </submittedName>
</protein>
<reference evidence="1 2" key="1">
    <citation type="journal article" date="2019" name="Nat. Ecol. Evol.">
        <title>Megaphylogeny resolves global patterns of mushroom evolution.</title>
        <authorList>
            <person name="Varga T."/>
            <person name="Krizsan K."/>
            <person name="Foldi C."/>
            <person name="Dima B."/>
            <person name="Sanchez-Garcia M."/>
            <person name="Sanchez-Ramirez S."/>
            <person name="Szollosi G.J."/>
            <person name="Szarkandi J.G."/>
            <person name="Papp V."/>
            <person name="Albert L."/>
            <person name="Andreopoulos W."/>
            <person name="Angelini C."/>
            <person name="Antonin V."/>
            <person name="Barry K.W."/>
            <person name="Bougher N.L."/>
            <person name="Buchanan P."/>
            <person name="Buyck B."/>
            <person name="Bense V."/>
            <person name="Catcheside P."/>
            <person name="Chovatia M."/>
            <person name="Cooper J."/>
            <person name="Damon W."/>
            <person name="Desjardin D."/>
            <person name="Finy P."/>
            <person name="Geml J."/>
            <person name="Haridas S."/>
            <person name="Hughes K."/>
            <person name="Justo A."/>
            <person name="Karasinski D."/>
            <person name="Kautmanova I."/>
            <person name="Kiss B."/>
            <person name="Kocsube S."/>
            <person name="Kotiranta H."/>
            <person name="LaButti K.M."/>
            <person name="Lechner B.E."/>
            <person name="Liimatainen K."/>
            <person name="Lipzen A."/>
            <person name="Lukacs Z."/>
            <person name="Mihaltcheva S."/>
            <person name="Morgado L.N."/>
            <person name="Niskanen T."/>
            <person name="Noordeloos M.E."/>
            <person name="Ohm R.A."/>
            <person name="Ortiz-Santana B."/>
            <person name="Ovrebo C."/>
            <person name="Racz N."/>
            <person name="Riley R."/>
            <person name="Savchenko A."/>
            <person name="Shiryaev A."/>
            <person name="Soop K."/>
            <person name="Spirin V."/>
            <person name="Szebenyi C."/>
            <person name="Tomsovsky M."/>
            <person name="Tulloss R.E."/>
            <person name="Uehling J."/>
            <person name="Grigoriev I.V."/>
            <person name="Vagvolgyi C."/>
            <person name="Papp T."/>
            <person name="Martin F.M."/>
            <person name="Miettinen O."/>
            <person name="Hibbett D.S."/>
            <person name="Nagy L.G."/>
        </authorList>
    </citation>
    <scope>NUCLEOTIDE SEQUENCE [LARGE SCALE GENOMIC DNA]</scope>
    <source>
        <strain evidence="1 2">NL-1719</strain>
    </source>
</reference>
<keyword evidence="2" id="KW-1185">Reference proteome</keyword>
<dbReference type="EMBL" id="ML208510">
    <property type="protein sequence ID" value="TFK63679.1"/>
    <property type="molecule type" value="Genomic_DNA"/>
</dbReference>
<accession>A0ACD3AED7</accession>
<evidence type="ECO:0000313" key="1">
    <source>
        <dbReference type="EMBL" id="TFK63679.1"/>
    </source>
</evidence>
<proteinExistence type="predicted"/>
<gene>
    <name evidence="1" type="ORF">BDN72DRAFT_306113</name>
</gene>
<organism evidence="1 2">
    <name type="scientific">Pluteus cervinus</name>
    <dbReference type="NCBI Taxonomy" id="181527"/>
    <lineage>
        <taxon>Eukaryota</taxon>
        <taxon>Fungi</taxon>
        <taxon>Dikarya</taxon>
        <taxon>Basidiomycota</taxon>
        <taxon>Agaricomycotina</taxon>
        <taxon>Agaricomycetes</taxon>
        <taxon>Agaricomycetidae</taxon>
        <taxon>Agaricales</taxon>
        <taxon>Pluteineae</taxon>
        <taxon>Pluteaceae</taxon>
        <taxon>Pluteus</taxon>
    </lineage>
</organism>
<sequence length="264" mass="28830">MSSTSELPDKLPDYWRPLYWTTNSNRLFKRIEATLFVLLCLFAHGQPTLDGFHDKLRSKDYEKRRDQALEQIKLTTVLASFLLATTAVFLTTVPPRNDLVQHTTAVPYTAIVASFASALASVVYGTIYLIIATNTQPIWVYNTVCKTRTTVLLTHLLMGASLWLLAISILCCAFGLIIAAGMSKSTLVAFGAIFIISLTGVVIFVVCWLLWPAGLLVRVMDDKQDALLNNTSADPELGNGETSHLAVSTVPSQSSGMSAGARTL</sequence>
<name>A0ACD3AED7_9AGAR</name>
<evidence type="ECO:0000313" key="2">
    <source>
        <dbReference type="Proteomes" id="UP000308600"/>
    </source>
</evidence>